<reference evidence="2 3" key="1">
    <citation type="submission" date="2015-11" db="EMBL/GenBank/DDBJ databases">
        <title>Butyribacter intestini gen. nov., sp. nov., a butyric acid-producing bacterium of the family Lachnospiraceae isolated from the human faeces.</title>
        <authorList>
            <person name="Zou Y."/>
            <person name="Xue W."/>
            <person name="Luo G."/>
            <person name="Lv M."/>
        </authorList>
    </citation>
    <scope>NUCLEOTIDE SEQUENCE [LARGE SCALE GENOMIC DNA]</scope>
    <source>
        <strain evidence="2 3">ACET-33324</strain>
    </source>
</reference>
<accession>A0A0V8QE84</accession>
<dbReference type="OrthoDB" id="9804747at2"/>
<dbReference type="CDD" id="cd00077">
    <property type="entry name" value="HDc"/>
    <property type="match status" value="2"/>
</dbReference>
<dbReference type="SMART" id="SM00471">
    <property type="entry name" value="HDc"/>
    <property type="match status" value="2"/>
</dbReference>
<dbReference type="PANTHER" id="PTHR43155">
    <property type="entry name" value="CYCLIC DI-GMP PHOSPHODIESTERASE PA4108-RELATED"/>
    <property type="match status" value="1"/>
</dbReference>
<dbReference type="SUPFAM" id="SSF109604">
    <property type="entry name" value="HD-domain/PDEase-like"/>
    <property type="match status" value="2"/>
</dbReference>
<dbReference type="InterPro" id="IPR037522">
    <property type="entry name" value="HD_GYP_dom"/>
</dbReference>
<keyword evidence="3" id="KW-1185">Reference proteome</keyword>
<proteinExistence type="predicted"/>
<dbReference type="Pfam" id="PF13487">
    <property type="entry name" value="HD_5"/>
    <property type="match status" value="2"/>
</dbReference>
<organism evidence="2 3">
    <name type="scientific">Acetivibrio ethanolgignens</name>
    <dbReference type="NCBI Taxonomy" id="290052"/>
    <lineage>
        <taxon>Bacteria</taxon>
        <taxon>Bacillati</taxon>
        <taxon>Bacillota</taxon>
        <taxon>Clostridia</taxon>
        <taxon>Eubacteriales</taxon>
        <taxon>Oscillospiraceae</taxon>
        <taxon>Acetivibrio</taxon>
    </lineage>
</organism>
<dbReference type="Gene3D" id="1.10.3210.10">
    <property type="entry name" value="Hypothetical protein af1432"/>
    <property type="match status" value="2"/>
</dbReference>
<dbReference type="EMBL" id="LNAM01000161">
    <property type="protein sequence ID" value="KSV58780.1"/>
    <property type="molecule type" value="Genomic_DNA"/>
</dbReference>
<dbReference type="InterPro" id="IPR003607">
    <property type="entry name" value="HD/PDEase_dom"/>
</dbReference>
<dbReference type="AlphaFoldDB" id="A0A0V8QE84"/>
<dbReference type="Proteomes" id="UP000054874">
    <property type="component" value="Unassembled WGS sequence"/>
</dbReference>
<comment type="caution">
    <text evidence="2">The sequence shown here is derived from an EMBL/GenBank/DDBJ whole genome shotgun (WGS) entry which is preliminary data.</text>
</comment>
<evidence type="ECO:0000313" key="3">
    <source>
        <dbReference type="Proteomes" id="UP000054874"/>
    </source>
</evidence>
<gene>
    <name evidence="2" type="ORF">ASU35_11680</name>
</gene>
<dbReference type="PANTHER" id="PTHR43155:SF1">
    <property type="entry name" value="3'3'-CGAMP-SPECIFIC PHOSPHODIESTERASE 1"/>
    <property type="match status" value="1"/>
</dbReference>
<feature type="domain" description="HD-GYP" evidence="1">
    <location>
        <begin position="216"/>
        <end position="402"/>
    </location>
</feature>
<dbReference type="RefSeq" id="WP_058352988.1">
    <property type="nucleotide sequence ID" value="NZ_CABMMD010000161.1"/>
</dbReference>
<sequence>MKIDFSDLLYAFSYGLDCVENQLVQVAANHGKRVAWLCVFLGKALEMENEDLIDLAGCAILHDNALTEYIQMERSNGRDPKVELAGNNLGVHCVMGERNMKKLPFFEKWEGAVLYHHEEADGSGPFGKRAEETPLFAQLIHMGDSLDALFQLGSVNQEKYDRICAYVKEQEGIRYSPVCVQAFLKGVTEEKLELMKGEVLDKKLQREVNSGFREYSNTEIHNICDFFAQIIDYKSSFTRRHSQGIAARAEQMGKYYGWDEDKCTLLYLAGAVHDLGKLAVDSNILEKPDKLTDVEYEHIQSHAYLSWWILSKVKGFEKITKWASYHHEKLNGTGYPFGKTAEELGFEERLMACLDIYQALTEPRPYKDGFSHEKAIEIMQGMVEKNFIDGEITKNLDENFGQ</sequence>
<evidence type="ECO:0000313" key="2">
    <source>
        <dbReference type="EMBL" id="KSV58780.1"/>
    </source>
</evidence>
<evidence type="ECO:0000259" key="1">
    <source>
        <dbReference type="PROSITE" id="PS51832"/>
    </source>
</evidence>
<protein>
    <recommendedName>
        <fullName evidence="1">HD-GYP domain-containing protein</fullName>
    </recommendedName>
</protein>
<dbReference type="STRING" id="290052.ASU35_11680"/>
<dbReference type="PROSITE" id="PS51832">
    <property type="entry name" value="HD_GYP"/>
    <property type="match status" value="1"/>
</dbReference>
<name>A0A0V8QE84_9FIRM</name>